<feature type="domain" description="HPr" evidence="6">
    <location>
        <begin position="1"/>
        <end position="87"/>
    </location>
</feature>
<dbReference type="SUPFAM" id="SSF55594">
    <property type="entry name" value="HPr-like"/>
    <property type="match status" value="1"/>
</dbReference>
<dbReference type="GO" id="GO:0009401">
    <property type="term" value="P:phosphoenolpyruvate-dependent sugar phosphotransferase system"/>
    <property type="evidence" value="ECO:0007669"/>
    <property type="project" value="UniProtKB-KW"/>
</dbReference>
<protein>
    <recommendedName>
        <fullName evidence="3">Phosphocarrier protein HPr</fullName>
    </recommendedName>
</protein>
<comment type="subcellular location">
    <subcellularLocation>
        <location evidence="2">Cytoplasm</location>
    </subcellularLocation>
</comment>
<evidence type="ECO:0000313" key="7">
    <source>
        <dbReference type="EMBL" id="TCS86631.1"/>
    </source>
</evidence>
<dbReference type="InterPro" id="IPR035895">
    <property type="entry name" value="HPr-like_sf"/>
</dbReference>
<reference evidence="7 8" key="1">
    <citation type="submission" date="2019-03" db="EMBL/GenBank/DDBJ databases">
        <title>Genomic Encyclopedia of Type Strains, Phase IV (KMG-IV): sequencing the most valuable type-strain genomes for metagenomic binning, comparative biology and taxonomic classification.</title>
        <authorList>
            <person name="Goeker M."/>
        </authorList>
    </citation>
    <scope>NUCLEOTIDE SEQUENCE [LARGE SCALE GENOMIC DNA]</scope>
    <source>
        <strain evidence="7 8">DSM 26752</strain>
    </source>
</reference>
<dbReference type="CDD" id="cd00367">
    <property type="entry name" value="PTS-HPr_like"/>
    <property type="match status" value="1"/>
</dbReference>
<dbReference type="Proteomes" id="UP000294567">
    <property type="component" value="Unassembled WGS sequence"/>
</dbReference>
<organism evidence="7 8">
    <name type="scientific">Keratinibaculum paraultunense</name>
    <dbReference type="NCBI Taxonomy" id="1278232"/>
    <lineage>
        <taxon>Bacteria</taxon>
        <taxon>Bacillati</taxon>
        <taxon>Bacillota</taxon>
        <taxon>Tissierellia</taxon>
        <taxon>Tissierellales</taxon>
        <taxon>Tepidimicrobiaceae</taxon>
        <taxon>Keratinibaculum</taxon>
    </lineage>
</organism>
<dbReference type="AlphaFoldDB" id="A0A4R3KQ30"/>
<evidence type="ECO:0000313" key="8">
    <source>
        <dbReference type="Proteomes" id="UP000294567"/>
    </source>
</evidence>
<keyword evidence="4" id="KW-0963">Cytoplasm</keyword>
<dbReference type="PANTHER" id="PTHR33705:SF2">
    <property type="entry name" value="PHOSPHOCARRIER PROTEIN NPR"/>
    <property type="match status" value="1"/>
</dbReference>
<dbReference type="PROSITE" id="PS00369">
    <property type="entry name" value="PTS_HPR_HIS"/>
    <property type="match status" value="1"/>
</dbReference>
<evidence type="ECO:0000256" key="2">
    <source>
        <dbReference type="ARBA" id="ARBA00004496"/>
    </source>
</evidence>
<dbReference type="InterPro" id="IPR002114">
    <property type="entry name" value="PTS_HPr_Ser_P_site"/>
</dbReference>
<dbReference type="PROSITE" id="PS00589">
    <property type="entry name" value="PTS_HPR_SER"/>
    <property type="match status" value="1"/>
</dbReference>
<evidence type="ECO:0000256" key="4">
    <source>
        <dbReference type="ARBA" id="ARBA00022490"/>
    </source>
</evidence>
<dbReference type="PRINTS" id="PR00107">
    <property type="entry name" value="PHOSPHOCPHPR"/>
</dbReference>
<evidence type="ECO:0000256" key="3">
    <source>
        <dbReference type="ARBA" id="ARBA00020422"/>
    </source>
</evidence>
<comment type="caution">
    <text evidence="7">The sequence shown here is derived from an EMBL/GenBank/DDBJ whole genome shotgun (WGS) entry which is preliminary data.</text>
</comment>
<gene>
    <name evidence="7" type="ORF">EDD65_11425</name>
</gene>
<dbReference type="Gene3D" id="3.30.1340.10">
    <property type="entry name" value="HPr-like"/>
    <property type="match status" value="1"/>
</dbReference>
<dbReference type="EMBL" id="SMAE01000014">
    <property type="protein sequence ID" value="TCS86631.1"/>
    <property type="molecule type" value="Genomic_DNA"/>
</dbReference>
<keyword evidence="8" id="KW-1185">Reference proteome</keyword>
<proteinExistence type="predicted"/>
<dbReference type="Pfam" id="PF00381">
    <property type="entry name" value="PTS-HPr"/>
    <property type="match status" value="1"/>
</dbReference>
<evidence type="ECO:0000259" key="6">
    <source>
        <dbReference type="PROSITE" id="PS51350"/>
    </source>
</evidence>
<evidence type="ECO:0000256" key="5">
    <source>
        <dbReference type="ARBA" id="ARBA00022683"/>
    </source>
</evidence>
<comment type="function">
    <text evidence="1">General (non sugar-specific) component of the phosphoenolpyruvate-dependent sugar phosphotransferase system (sugar PTS). This major carbohydrate active-transport system catalyzes the phosphorylation of incoming sugar substrates concomitantly with their translocation across the cell membrane. The phosphoryl group from phosphoenolpyruvate (PEP) is transferred to the phosphoryl carrier protein HPr by enzyme I. Phospho-HPr then transfers it to the PTS EIIA domain.</text>
</comment>
<keyword evidence="5" id="KW-0598">Phosphotransferase system</keyword>
<dbReference type="GO" id="GO:0005737">
    <property type="term" value="C:cytoplasm"/>
    <property type="evidence" value="ECO:0007669"/>
    <property type="project" value="UniProtKB-SubCell"/>
</dbReference>
<dbReference type="PROSITE" id="PS51350">
    <property type="entry name" value="PTS_HPR_DOM"/>
    <property type="match status" value="1"/>
</dbReference>
<sequence>MHKQEVILKNETGLHARPASLFVKEASRFSADIKVIKDGKEYNAKSIMGILSMGAGKGDTILIQAEGDDAKEAVKALVELVNNNFNE</sequence>
<evidence type="ECO:0000256" key="1">
    <source>
        <dbReference type="ARBA" id="ARBA00003681"/>
    </source>
</evidence>
<dbReference type="InterPro" id="IPR000032">
    <property type="entry name" value="HPr-like"/>
</dbReference>
<dbReference type="PANTHER" id="PTHR33705">
    <property type="entry name" value="PHOSPHOCARRIER PROTEIN HPR"/>
    <property type="match status" value="1"/>
</dbReference>
<dbReference type="NCBIfam" id="TIGR01003">
    <property type="entry name" value="PTS_HPr_family"/>
    <property type="match status" value="1"/>
</dbReference>
<dbReference type="OrthoDB" id="9809047at2"/>
<name>A0A4R3KQ30_9FIRM</name>
<dbReference type="RefSeq" id="WP_132029447.1">
    <property type="nucleotide sequence ID" value="NZ_CP068564.1"/>
</dbReference>
<dbReference type="InterPro" id="IPR001020">
    <property type="entry name" value="PTS_HPr_His_P_site"/>
</dbReference>
<dbReference type="InterPro" id="IPR050399">
    <property type="entry name" value="HPr"/>
</dbReference>
<accession>A0A4R3KQ30</accession>